<name>A0A3D5QCT5_FLESI</name>
<feature type="binding site" evidence="5">
    <location>
        <position position="95"/>
    </location>
    <ligand>
        <name>[4Fe-4S] cluster</name>
        <dbReference type="ChEBI" id="CHEBI:49883"/>
    </ligand>
</feature>
<comment type="pathway">
    <text evidence="5">Isoprenoid biosynthesis; dimethylallyl diphosphate biosynthesis; dimethylallyl diphosphate from (2E)-4-hydroxy-3-methylbutenyl diphosphate: step 1/1.</text>
</comment>
<keyword evidence="4 5" id="KW-0411">Iron-sulfur</keyword>
<keyword evidence="1 5" id="KW-0004">4Fe-4S</keyword>
<feature type="binding site" evidence="5">
    <location>
        <position position="123"/>
    </location>
    <ligand>
        <name>dimethylallyl diphosphate</name>
        <dbReference type="ChEBI" id="CHEBI:57623"/>
    </ligand>
</feature>
<protein>
    <recommendedName>
        <fullName evidence="5">4-hydroxy-3-methylbut-2-enyl diphosphate reductase</fullName>
        <shortName evidence="5">HMBPP reductase</shortName>
        <ecNumber evidence="5">1.17.7.4</ecNumber>
    </recommendedName>
</protein>
<comment type="cofactor">
    <cofactor evidence="5">
        <name>[4Fe-4S] cluster</name>
        <dbReference type="ChEBI" id="CHEBI:49883"/>
    </cofactor>
    <text evidence="5">Binds 1 [4Fe-4S] cluster per subunit.</text>
</comment>
<dbReference type="NCBIfam" id="NF002187">
    <property type="entry name" value="PRK01045.1-1"/>
    <property type="match status" value="1"/>
</dbReference>
<comment type="caution">
    <text evidence="5">Lacks conserved residue(s) required for the propagation of feature annotation.</text>
</comment>
<dbReference type="PANTHER" id="PTHR30426">
    <property type="entry name" value="4-HYDROXY-3-METHYLBUT-2-ENYL DIPHOSPHATE REDUCTASE"/>
    <property type="match status" value="1"/>
</dbReference>
<dbReference type="GO" id="GO:0050992">
    <property type="term" value="P:dimethylallyl diphosphate biosynthetic process"/>
    <property type="evidence" value="ECO:0007669"/>
    <property type="project" value="UniProtKB-UniRule"/>
</dbReference>
<comment type="similarity">
    <text evidence="5">Belongs to the IspH family.</text>
</comment>
<keyword evidence="2 5" id="KW-0479">Metal-binding</keyword>
<feature type="binding site" evidence="5">
    <location>
        <position position="40"/>
    </location>
    <ligand>
        <name>(2E)-4-hydroxy-3-methylbut-2-enyl diphosphate</name>
        <dbReference type="ChEBI" id="CHEBI:128753"/>
    </ligand>
</feature>
<dbReference type="UniPathway" id="UPA00059">
    <property type="reaction ID" value="UER00105"/>
</dbReference>
<comment type="function">
    <text evidence="5">Catalyzes the conversion of 1-hydroxy-2-methyl-2-(E)-butenyl 4-diphosphate (HMBPP) into a mixture of isopentenyl diphosphate (IPP) and dimethylallyl diphosphate (DMAPP). Acts in the terminal step of the DOXP/MEP pathway for isoprenoid precursor biosynthesis.</text>
</comment>
<dbReference type="Gene3D" id="3.40.1010.20">
    <property type="entry name" value="4-hydroxy-3-methylbut-2-enyl diphosphate reductase, catalytic domain"/>
    <property type="match status" value="2"/>
</dbReference>
<organism evidence="6 7">
    <name type="scientific">Flexistipes sinusarabici</name>
    <dbReference type="NCBI Taxonomy" id="2352"/>
    <lineage>
        <taxon>Bacteria</taxon>
        <taxon>Pseudomonadati</taxon>
        <taxon>Deferribacterota</taxon>
        <taxon>Deferribacteres</taxon>
        <taxon>Deferribacterales</taxon>
        <taxon>Flexistipitaceae</taxon>
        <taxon>Flexistipes</taxon>
    </lineage>
</organism>
<accession>A0A3D5QCT5</accession>
<keyword evidence="5" id="KW-0560">Oxidoreductase</keyword>
<feature type="binding site" evidence="5">
    <location>
        <position position="261"/>
    </location>
    <ligand>
        <name>(2E)-4-hydroxy-3-methylbut-2-enyl diphosphate</name>
        <dbReference type="ChEBI" id="CHEBI:128753"/>
    </ligand>
</feature>
<feature type="binding site" evidence="5">
    <location>
        <position position="189"/>
    </location>
    <ligand>
        <name>[4Fe-4S] cluster</name>
        <dbReference type="ChEBI" id="CHEBI:49883"/>
    </ligand>
</feature>
<evidence type="ECO:0000256" key="1">
    <source>
        <dbReference type="ARBA" id="ARBA00022485"/>
    </source>
</evidence>
<keyword evidence="3 5" id="KW-0408">Iron</keyword>
<sequence length="284" mass="31632">MKIYLADYAGFCFGVERAINIVKEQSHIKDNVRTLGPIIHNPQVVKQFEDNGVLVERDAEKLDCSHSVVLRSHGITKSTYEKLKKNNVDIIDATCPFVNKAHEEAAKLSGDGYDVVVLGEADHPEVKGIVSYIKGKYHIISDEKDIENIDLDSKVGLIAQTTQDREVFNRVRKLLETRAKELKVVNTICNATNLRQHAAKKLAKSVDLMLVIGGKNSGNTTRLFKICRELCTNTYHIETAGELTKDMFDNVENIGITAGASTPDFLIEEVLEYINEVNDAGEQS</sequence>
<evidence type="ECO:0000256" key="2">
    <source>
        <dbReference type="ARBA" id="ARBA00022723"/>
    </source>
</evidence>
<feature type="binding site" evidence="5">
    <location>
        <position position="73"/>
    </location>
    <ligand>
        <name>dimethylallyl diphosphate</name>
        <dbReference type="ChEBI" id="CHEBI:57623"/>
    </ligand>
</feature>
<gene>
    <name evidence="5 6" type="primary">ispH</name>
    <name evidence="6" type="ORF">DHM44_07360</name>
</gene>
<evidence type="ECO:0000313" key="6">
    <source>
        <dbReference type="EMBL" id="HCW93484.1"/>
    </source>
</evidence>
<evidence type="ECO:0000256" key="4">
    <source>
        <dbReference type="ARBA" id="ARBA00023014"/>
    </source>
</evidence>
<dbReference type="EC" id="1.17.7.4" evidence="5"/>
<feature type="binding site" evidence="5">
    <location>
        <position position="123"/>
    </location>
    <ligand>
        <name>isopentenyl diphosphate</name>
        <dbReference type="ChEBI" id="CHEBI:128769"/>
    </ligand>
</feature>
<dbReference type="Proteomes" id="UP000262325">
    <property type="component" value="Unassembled WGS sequence"/>
</dbReference>
<dbReference type="PANTHER" id="PTHR30426:SF0">
    <property type="entry name" value="4-HYDROXY-3-METHYLBUT-2-ENYL DIPHOSPHATE REDUCTASE"/>
    <property type="match status" value="1"/>
</dbReference>
<dbReference type="CDD" id="cd13944">
    <property type="entry name" value="lytB_ispH"/>
    <property type="match status" value="1"/>
</dbReference>
<feature type="binding site" evidence="5">
    <location>
        <position position="261"/>
    </location>
    <ligand>
        <name>isopentenyl diphosphate</name>
        <dbReference type="ChEBI" id="CHEBI:128769"/>
    </ligand>
</feature>
<evidence type="ECO:0000256" key="5">
    <source>
        <dbReference type="HAMAP-Rule" id="MF_00191"/>
    </source>
</evidence>
<keyword evidence="5" id="KW-0414">Isoprene biosynthesis</keyword>
<dbReference type="HAMAP" id="MF_00191">
    <property type="entry name" value="IspH"/>
    <property type="match status" value="1"/>
</dbReference>
<comment type="catalytic activity">
    <reaction evidence="5">
        <text>dimethylallyl diphosphate + 2 oxidized [2Fe-2S]-[ferredoxin] + H2O = (2E)-4-hydroxy-3-methylbut-2-enyl diphosphate + 2 reduced [2Fe-2S]-[ferredoxin] + 2 H(+)</text>
        <dbReference type="Rhea" id="RHEA:24825"/>
        <dbReference type="Rhea" id="RHEA-COMP:10000"/>
        <dbReference type="Rhea" id="RHEA-COMP:10001"/>
        <dbReference type="ChEBI" id="CHEBI:15377"/>
        <dbReference type="ChEBI" id="CHEBI:15378"/>
        <dbReference type="ChEBI" id="CHEBI:33737"/>
        <dbReference type="ChEBI" id="CHEBI:33738"/>
        <dbReference type="ChEBI" id="CHEBI:57623"/>
        <dbReference type="ChEBI" id="CHEBI:128753"/>
        <dbReference type="EC" id="1.17.7.4"/>
    </reaction>
</comment>
<dbReference type="GO" id="GO:0046872">
    <property type="term" value="F:metal ion binding"/>
    <property type="evidence" value="ECO:0007669"/>
    <property type="project" value="UniProtKB-KW"/>
</dbReference>
<feature type="binding site" evidence="5">
    <location>
        <position position="219"/>
    </location>
    <ligand>
        <name>isopentenyl diphosphate</name>
        <dbReference type="ChEBI" id="CHEBI:128769"/>
    </ligand>
</feature>
<feature type="binding site" evidence="5">
    <location>
        <position position="73"/>
    </location>
    <ligand>
        <name>(2E)-4-hydroxy-3-methylbut-2-enyl diphosphate</name>
        <dbReference type="ChEBI" id="CHEBI:128753"/>
    </ligand>
</feature>
<feature type="binding site" evidence="5">
    <location>
        <position position="73"/>
    </location>
    <ligand>
        <name>isopentenyl diphosphate</name>
        <dbReference type="ChEBI" id="CHEBI:128769"/>
    </ligand>
</feature>
<dbReference type="GO" id="GO:0016114">
    <property type="term" value="P:terpenoid biosynthetic process"/>
    <property type="evidence" value="ECO:0007669"/>
    <property type="project" value="UniProtKB-UniRule"/>
</dbReference>
<feature type="binding site" evidence="5">
    <location>
        <position position="219"/>
    </location>
    <ligand>
        <name>(2E)-4-hydroxy-3-methylbut-2-enyl diphosphate</name>
        <dbReference type="ChEBI" id="CHEBI:128753"/>
    </ligand>
</feature>
<comment type="catalytic activity">
    <reaction evidence="5">
        <text>isopentenyl diphosphate + 2 oxidized [2Fe-2S]-[ferredoxin] + H2O = (2E)-4-hydroxy-3-methylbut-2-enyl diphosphate + 2 reduced [2Fe-2S]-[ferredoxin] + 2 H(+)</text>
        <dbReference type="Rhea" id="RHEA:24488"/>
        <dbReference type="Rhea" id="RHEA-COMP:10000"/>
        <dbReference type="Rhea" id="RHEA-COMP:10001"/>
        <dbReference type="ChEBI" id="CHEBI:15377"/>
        <dbReference type="ChEBI" id="CHEBI:15378"/>
        <dbReference type="ChEBI" id="CHEBI:33737"/>
        <dbReference type="ChEBI" id="CHEBI:33738"/>
        <dbReference type="ChEBI" id="CHEBI:128753"/>
        <dbReference type="ChEBI" id="CHEBI:128769"/>
        <dbReference type="EC" id="1.17.7.4"/>
    </reaction>
</comment>
<dbReference type="GO" id="GO:0051745">
    <property type="term" value="F:4-hydroxy-3-methylbut-2-enyl diphosphate reductase activity"/>
    <property type="evidence" value="ECO:0007669"/>
    <property type="project" value="UniProtKB-UniRule"/>
</dbReference>
<evidence type="ECO:0000256" key="3">
    <source>
        <dbReference type="ARBA" id="ARBA00023004"/>
    </source>
</evidence>
<feature type="binding site" evidence="5">
    <location>
        <position position="219"/>
    </location>
    <ligand>
        <name>dimethylallyl diphosphate</name>
        <dbReference type="ChEBI" id="CHEBI:57623"/>
    </ligand>
</feature>
<feature type="binding site" evidence="5">
    <location>
        <position position="40"/>
    </location>
    <ligand>
        <name>isopentenyl diphosphate</name>
        <dbReference type="ChEBI" id="CHEBI:128769"/>
    </ligand>
</feature>
<feature type="binding site" evidence="5">
    <location>
        <position position="40"/>
    </location>
    <ligand>
        <name>dimethylallyl diphosphate</name>
        <dbReference type="ChEBI" id="CHEBI:57623"/>
    </ligand>
</feature>
<dbReference type="Gene3D" id="3.40.50.11270">
    <property type="match status" value="1"/>
</dbReference>
<reference evidence="6 7" key="1">
    <citation type="journal article" date="2018" name="Nat. Biotechnol.">
        <title>A standardized bacterial taxonomy based on genome phylogeny substantially revises the tree of life.</title>
        <authorList>
            <person name="Parks D.H."/>
            <person name="Chuvochina M."/>
            <person name="Waite D.W."/>
            <person name="Rinke C."/>
            <person name="Skarshewski A."/>
            <person name="Chaumeil P.A."/>
            <person name="Hugenholtz P."/>
        </authorList>
    </citation>
    <scope>NUCLEOTIDE SEQUENCE [LARGE SCALE GENOMIC DNA]</scope>
    <source>
        <strain evidence="6">UBA8672</strain>
    </source>
</reference>
<feature type="binding site" evidence="5">
    <location>
        <position position="217"/>
    </location>
    <ligand>
        <name>isopentenyl diphosphate</name>
        <dbReference type="ChEBI" id="CHEBI:128769"/>
    </ligand>
</feature>
<proteinExistence type="inferred from homology"/>
<dbReference type="UniPathway" id="UPA00056">
    <property type="reaction ID" value="UER00097"/>
</dbReference>
<feature type="binding site" evidence="5">
    <location>
        <position position="217"/>
    </location>
    <ligand>
        <name>(2E)-4-hydroxy-3-methylbut-2-enyl diphosphate</name>
        <dbReference type="ChEBI" id="CHEBI:128753"/>
    </ligand>
</feature>
<feature type="binding site" evidence="5">
    <location>
        <position position="161"/>
    </location>
    <ligand>
        <name>(2E)-4-hydroxy-3-methylbut-2-enyl diphosphate</name>
        <dbReference type="ChEBI" id="CHEBI:128753"/>
    </ligand>
</feature>
<dbReference type="Pfam" id="PF02401">
    <property type="entry name" value="LYTB"/>
    <property type="match status" value="1"/>
</dbReference>
<dbReference type="EMBL" id="DPPF01000153">
    <property type="protein sequence ID" value="HCW93484.1"/>
    <property type="molecule type" value="Genomic_DNA"/>
</dbReference>
<dbReference type="NCBIfam" id="TIGR00216">
    <property type="entry name" value="ispH_lytB"/>
    <property type="match status" value="1"/>
</dbReference>
<comment type="caution">
    <text evidence="6">The sequence shown here is derived from an EMBL/GenBank/DDBJ whole genome shotgun (WGS) entry which is preliminary data.</text>
</comment>
<feature type="binding site" evidence="5">
    <location>
        <position position="261"/>
    </location>
    <ligand>
        <name>dimethylallyl diphosphate</name>
        <dbReference type="ChEBI" id="CHEBI:57623"/>
    </ligand>
</feature>
<dbReference type="GO" id="GO:0019288">
    <property type="term" value="P:isopentenyl diphosphate biosynthetic process, methylerythritol 4-phosphate pathway"/>
    <property type="evidence" value="ECO:0007669"/>
    <property type="project" value="UniProtKB-UniRule"/>
</dbReference>
<comment type="pathway">
    <text evidence="5">Isoprenoid biosynthesis; isopentenyl diphosphate biosynthesis via DXP pathway; isopentenyl diphosphate from 1-deoxy-D-xylulose 5-phosphate: step 6/6.</text>
</comment>
<dbReference type="AlphaFoldDB" id="A0A3D5QCT5"/>
<feature type="active site" description="Proton donor" evidence="5">
    <location>
        <position position="125"/>
    </location>
</feature>
<dbReference type="InterPro" id="IPR003451">
    <property type="entry name" value="LytB/IspH"/>
</dbReference>
<feature type="binding site" evidence="5">
    <location>
        <position position="217"/>
    </location>
    <ligand>
        <name>dimethylallyl diphosphate</name>
        <dbReference type="ChEBI" id="CHEBI:57623"/>
    </ligand>
</feature>
<dbReference type="GO" id="GO:0051539">
    <property type="term" value="F:4 iron, 4 sulfur cluster binding"/>
    <property type="evidence" value="ECO:0007669"/>
    <property type="project" value="UniProtKB-UniRule"/>
</dbReference>
<feature type="binding site" evidence="5">
    <location>
        <position position="123"/>
    </location>
    <ligand>
        <name>(2E)-4-hydroxy-3-methylbut-2-enyl diphosphate</name>
        <dbReference type="ChEBI" id="CHEBI:128753"/>
    </ligand>
</feature>
<feature type="binding site" evidence="5">
    <location>
        <position position="12"/>
    </location>
    <ligand>
        <name>[4Fe-4S] cluster</name>
        <dbReference type="ChEBI" id="CHEBI:49883"/>
    </ligand>
</feature>
<evidence type="ECO:0000313" key="7">
    <source>
        <dbReference type="Proteomes" id="UP000262325"/>
    </source>
</evidence>